<sequence length="188" mass="20894">MSQLQEILAFNEKFLEDKAYEPFKTDKFPNKKLVVLSCMDTRLTELLHKAMNLKNGDAKIIKNAGAMVIDPYESAMKSILVALYQLKAEEVIIVGHYGCGMTGLTGEKMLESMRARGISDENINEVKASGVDLNKWLSGFTSVEESVKASVKTVKNHPMLPKNTRVHGLVIDPETGKLDVVIEDHLES</sequence>
<dbReference type="InterPro" id="IPR036874">
    <property type="entry name" value="Carbonic_anhydrase_sf"/>
</dbReference>
<comment type="catalytic activity">
    <reaction evidence="6">
        <text>hydrogencarbonate + H(+) = CO2 + H2O</text>
        <dbReference type="Rhea" id="RHEA:10748"/>
        <dbReference type="ChEBI" id="CHEBI:15377"/>
        <dbReference type="ChEBI" id="CHEBI:15378"/>
        <dbReference type="ChEBI" id="CHEBI:16526"/>
        <dbReference type="ChEBI" id="CHEBI:17544"/>
        <dbReference type="EC" id="4.2.1.1"/>
    </reaction>
</comment>
<dbReference type="SMART" id="SM00947">
    <property type="entry name" value="Pro_CA"/>
    <property type="match status" value="1"/>
</dbReference>
<comment type="caution">
    <text evidence="7">The sequence shown here is derived from an EMBL/GenBank/DDBJ whole genome shotgun (WGS) entry which is preliminary data.</text>
</comment>
<evidence type="ECO:0000256" key="2">
    <source>
        <dbReference type="ARBA" id="ARBA00006217"/>
    </source>
</evidence>
<dbReference type="CDD" id="cd03379">
    <property type="entry name" value="beta_CA_cladeD"/>
    <property type="match status" value="1"/>
</dbReference>
<organism evidence="7 8">
    <name type="scientific">Camelliibacillus cellulosilyticus</name>
    <dbReference type="NCBI Taxonomy" id="2174486"/>
    <lineage>
        <taxon>Bacteria</taxon>
        <taxon>Bacillati</taxon>
        <taxon>Bacillota</taxon>
        <taxon>Bacilli</taxon>
        <taxon>Bacillales</taxon>
        <taxon>Sporolactobacillaceae</taxon>
        <taxon>Camelliibacillus</taxon>
    </lineage>
</organism>
<keyword evidence="5" id="KW-0862">Zinc</keyword>
<dbReference type="Gene3D" id="3.40.1050.10">
    <property type="entry name" value="Carbonic anhydrase"/>
    <property type="match status" value="1"/>
</dbReference>
<evidence type="ECO:0000256" key="1">
    <source>
        <dbReference type="ARBA" id="ARBA00001947"/>
    </source>
</evidence>
<keyword evidence="8" id="KW-1185">Reference proteome</keyword>
<evidence type="ECO:0000256" key="5">
    <source>
        <dbReference type="ARBA" id="ARBA00022833"/>
    </source>
</evidence>
<name>A0ABV9GPW7_9BACL</name>
<protein>
    <recommendedName>
        <fullName evidence="3">carbonic anhydrase</fullName>
        <ecNumber evidence="3">4.2.1.1</ecNumber>
    </recommendedName>
</protein>
<dbReference type="InterPro" id="IPR001765">
    <property type="entry name" value="Carbonic_anhydrase"/>
</dbReference>
<dbReference type="EC" id="4.2.1.1" evidence="3"/>
<comment type="cofactor">
    <cofactor evidence="1">
        <name>Zn(2+)</name>
        <dbReference type="ChEBI" id="CHEBI:29105"/>
    </cofactor>
</comment>
<dbReference type="Proteomes" id="UP001596022">
    <property type="component" value="Unassembled WGS sequence"/>
</dbReference>
<gene>
    <name evidence="7" type="ORF">ACFO4N_08035</name>
</gene>
<dbReference type="PANTHER" id="PTHR43175:SF3">
    <property type="entry name" value="CARBON DISULFIDE HYDROLASE"/>
    <property type="match status" value="1"/>
</dbReference>
<dbReference type="EMBL" id="JBHSFW010000002">
    <property type="protein sequence ID" value="MFC4618685.1"/>
    <property type="molecule type" value="Genomic_DNA"/>
</dbReference>
<evidence type="ECO:0000313" key="7">
    <source>
        <dbReference type="EMBL" id="MFC4618685.1"/>
    </source>
</evidence>
<keyword evidence="4" id="KW-0479">Metal-binding</keyword>
<comment type="similarity">
    <text evidence="2">Belongs to the beta-class carbonic anhydrase family.</text>
</comment>
<proteinExistence type="inferred from homology"/>
<dbReference type="Pfam" id="PF00484">
    <property type="entry name" value="Pro_CA"/>
    <property type="match status" value="1"/>
</dbReference>
<dbReference type="PANTHER" id="PTHR43175">
    <property type="entry name" value="CARBONIC ANHYDRASE"/>
    <property type="match status" value="1"/>
</dbReference>
<evidence type="ECO:0000313" key="8">
    <source>
        <dbReference type="Proteomes" id="UP001596022"/>
    </source>
</evidence>
<dbReference type="RefSeq" id="WP_376845732.1">
    <property type="nucleotide sequence ID" value="NZ_JBHSFW010000002.1"/>
</dbReference>
<reference evidence="8" key="1">
    <citation type="journal article" date="2019" name="Int. J. Syst. Evol. Microbiol.">
        <title>The Global Catalogue of Microorganisms (GCM) 10K type strain sequencing project: providing services to taxonomists for standard genome sequencing and annotation.</title>
        <authorList>
            <consortium name="The Broad Institute Genomics Platform"/>
            <consortium name="The Broad Institute Genome Sequencing Center for Infectious Disease"/>
            <person name="Wu L."/>
            <person name="Ma J."/>
        </authorList>
    </citation>
    <scope>NUCLEOTIDE SEQUENCE [LARGE SCALE GENOMIC DNA]</scope>
    <source>
        <strain evidence="8">CGMCC 1.16306</strain>
    </source>
</reference>
<evidence type="ECO:0000256" key="4">
    <source>
        <dbReference type="ARBA" id="ARBA00022723"/>
    </source>
</evidence>
<evidence type="ECO:0000256" key="3">
    <source>
        <dbReference type="ARBA" id="ARBA00012925"/>
    </source>
</evidence>
<dbReference type="SUPFAM" id="SSF53056">
    <property type="entry name" value="beta-carbonic anhydrase, cab"/>
    <property type="match status" value="1"/>
</dbReference>
<evidence type="ECO:0000256" key="6">
    <source>
        <dbReference type="ARBA" id="ARBA00048348"/>
    </source>
</evidence>
<accession>A0ABV9GPW7</accession>